<dbReference type="PANTHER" id="PTHR24198:SF165">
    <property type="entry name" value="ANKYRIN REPEAT-CONTAINING PROTEIN-RELATED"/>
    <property type="match status" value="1"/>
</dbReference>
<sequence length="500" mass="54907">DALQALKTGKVDISGNISIELYRGLQNSISAKEIFSRPLFIWYDYICCPQHATAFALRQMAVNSIPAYVDRCQFFAILCPHVRHEADNVLLNKRNWASRGWCRMEQMAQELSTKQRCVSIEIHGATHVVEAPTYGWIQAPVGGGQFTLPSDRDKLAPVVQDMVRRKLHAYLARGDLASYRMMLNMQNVHYRNLPLNPVDDILPGYVSNNQDPATALMENFMYQNGFDSIDQRTADGWSPMCFAALDGRPLLLAALLDNGADVNDRVTQQSSSNNFGLCPLVHICAFLSHNEALQLLIDRQADVKARDGYSTTALAWAGFSDNVAGIHALIAAGADPTMLDMIGYAPFALASSAGAISSMTALLPYTPRQQIDKSLLFTMLQGGGSAQVVSTLVALDADVNHQASTPLLSPLGIWFGCLSLRHQLNESKLSAYAYHYEGLTPLMCSILTSSYEATAVLLGVGARTDLRNARGKTALDLARDRVFVKEIIEQVTIIIGIYSK</sequence>
<reference evidence="4" key="1">
    <citation type="submission" date="2021-02" db="EMBL/GenBank/DDBJ databases">
        <authorList>
            <person name="Dougan E. K."/>
            <person name="Rhodes N."/>
            <person name="Thang M."/>
            <person name="Chan C."/>
        </authorList>
    </citation>
    <scope>NUCLEOTIDE SEQUENCE</scope>
</reference>
<feature type="repeat" description="ANK" evidence="3">
    <location>
        <begin position="235"/>
        <end position="267"/>
    </location>
</feature>
<dbReference type="InterPro" id="IPR036770">
    <property type="entry name" value="Ankyrin_rpt-contain_sf"/>
</dbReference>
<dbReference type="PROSITE" id="PS50088">
    <property type="entry name" value="ANK_REPEAT"/>
    <property type="match status" value="1"/>
</dbReference>
<keyword evidence="2 3" id="KW-0040">ANK repeat</keyword>
<dbReference type="OrthoDB" id="3246549at2759"/>
<accession>A0A813CMI5</accession>
<dbReference type="AlphaFoldDB" id="A0A813CMI5"/>
<dbReference type="PROSITE" id="PS50297">
    <property type="entry name" value="ANK_REP_REGION"/>
    <property type="match status" value="1"/>
</dbReference>
<name>A0A813CMI5_9DINO</name>
<evidence type="ECO:0000256" key="2">
    <source>
        <dbReference type="ARBA" id="ARBA00023043"/>
    </source>
</evidence>
<protein>
    <submittedName>
        <fullName evidence="4">Ankk1 protein</fullName>
    </submittedName>
</protein>
<dbReference type="Proteomes" id="UP000601435">
    <property type="component" value="Unassembled WGS sequence"/>
</dbReference>
<gene>
    <name evidence="4" type="primary">Ankk1</name>
    <name evidence="4" type="ORF">SNEC2469_LOCUS35132</name>
</gene>
<dbReference type="EMBL" id="CAJNJA010100153">
    <property type="protein sequence ID" value="CAE7943630.1"/>
    <property type="molecule type" value="Genomic_DNA"/>
</dbReference>
<dbReference type="Gene3D" id="1.25.40.20">
    <property type="entry name" value="Ankyrin repeat-containing domain"/>
    <property type="match status" value="2"/>
</dbReference>
<comment type="caution">
    <text evidence="4">The sequence shown here is derived from an EMBL/GenBank/DDBJ whole genome shotgun (WGS) entry which is preliminary data.</text>
</comment>
<feature type="non-terminal residue" evidence="4">
    <location>
        <position position="1"/>
    </location>
</feature>
<evidence type="ECO:0000256" key="3">
    <source>
        <dbReference type="PROSITE-ProRule" id="PRU00023"/>
    </source>
</evidence>
<dbReference type="PANTHER" id="PTHR24198">
    <property type="entry name" value="ANKYRIN REPEAT AND PROTEIN KINASE DOMAIN-CONTAINING PROTEIN"/>
    <property type="match status" value="1"/>
</dbReference>
<evidence type="ECO:0000313" key="5">
    <source>
        <dbReference type="Proteomes" id="UP000601435"/>
    </source>
</evidence>
<dbReference type="InterPro" id="IPR002110">
    <property type="entry name" value="Ankyrin_rpt"/>
</dbReference>
<keyword evidence="5" id="KW-1185">Reference proteome</keyword>
<keyword evidence="1" id="KW-0677">Repeat</keyword>
<evidence type="ECO:0000313" key="4">
    <source>
        <dbReference type="EMBL" id="CAE7943630.1"/>
    </source>
</evidence>
<evidence type="ECO:0000256" key="1">
    <source>
        <dbReference type="ARBA" id="ARBA00022737"/>
    </source>
</evidence>
<dbReference type="SMART" id="SM00248">
    <property type="entry name" value="ANK"/>
    <property type="match status" value="5"/>
</dbReference>
<organism evidence="4 5">
    <name type="scientific">Symbiodinium necroappetens</name>
    <dbReference type="NCBI Taxonomy" id="1628268"/>
    <lineage>
        <taxon>Eukaryota</taxon>
        <taxon>Sar</taxon>
        <taxon>Alveolata</taxon>
        <taxon>Dinophyceae</taxon>
        <taxon>Suessiales</taxon>
        <taxon>Symbiodiniaceae</taxon>
        <taxon>Symbiodinium</taxon>
    </lineage>
</organism>
<dbReference type="SUPFAM" id="SSF48403">
    <property type="entry name" value="Ankyrin repeat"/>
    <property type="match status" value="1"/>
</dbReference>
<proteinExistence type="predicted"/>